<feature type="non-terminal residue" evidence="1">
    <location>
        <position position="110"/>
    </location>
</feature>
<accession>A0ACA9R5G9</accession>
<evidence type="ECO:0000313" key="1">
    <source>
        <dbReference type="EMBL" id="CAG8776822.1"/>
    </source>
</evidence>
<dbReference type="EMBL" id="CAJVPU010060338">
    <property type="protein sequence ID" value="CAG8776822.1"/>
    <property type="molecule type" value="Genomic_DNA"/>
</dbReference>
<dbReference type="Proteomes" id="UP000789702">
    <property type="component" value="Unassembled WGS sequence"/>
</dbReference>
<evidence type="ECO:0000313" key="2">
    <source>
        <dbReference type="Proteomes" id="UP000789702"/>
    </source>
</evidence>
<keyword evidence="2" id="KW-1185">Reference proteome</keyword>
<feature type="non-terminal residue" evidence="1">
    <location>
        <position position="1"/>
    </location>
</feature>
<reference evidence="1" key="1">
    <citation type="submission" date="2021-06" db="EMBL/GenBank/DDBJ databases">
        <authorList>
            <person name="Kallberg Y."/>
            <person name="Tangrot J."/>
            <person name="Rosling A."/>
        </authorList>
    </citation>
    <scope>NUCLEOTIDE SEQUENCE</scope>
    <source>
        <strain evidence="1">IL203A</strain>
    </source>
</reference>
<proteinExistence type="predicted"/>
<sequence length="110" mass="12315">LSLIDCQKITDEGIYIIASACLNMQKYILEGCEEITDISVKKIAQSNPNLKYLNFSCNITDVSMSALANLRNLQKLDIEKCEKISINAIISLQNKIPTLNIIGWYSDSND</sequence>
<protein>
    <submittedName>
        <fullName evidence="1">16964_t:CDS:1</fullName>
    </submittedName>
</protein>
<organism evidence="1 2">
    <name type="scientific">Dentiscutata heterogama</name>
    <dbReference type="NCBI Taxonomy" id="1316150"/>
    <lineage>
        <taxon>Eukaryota</taxon>
        <taxon>Fungi</taxon>
        <taxon>Fungi incertae sedis</taxon>
        <taxon>Mucoromycota</taxon>
        <taxon>Glomeromycotina</taxon>
        <taxon>Glomeromycetes</taxon>
        <taxon>Diversisporales</taxon>
        <taxon>Gigasporaceae</taxon>
        <taxon>Dentiscutata</taxon>
    </lineage>
</organism>
<gene>
    <name evidence="1" type="ORF">DHETER_LOCUS16170</name>
</gene>
<name>A0ACA9R5G9_9GLOM</name>
<comment type="caution">
    <text evidence="1">The sequence shown here is derived from an EMBL/GenBank/DDBJ whole genome shotgun (WGS) entry which is preliminary data.</text>
</comment>